<sequence length="150" mass="17472">MFRKFLIFFIALMLCFNLFTLPSISETVPECNGHEEIFTFKLPNYAIQHQGGAILNLKVAYRLTAEAIDQKDYPDLMSVKKDIDNFFISYANETDYWEILNKNLVQFILDKYLQISSLKIEMGVMPTLNEPLFRASIVRSTRPEMCSLRL</sequence>
<feature type="chain" id="PRO_5036690240" evidence="1">
    <location>
        <begin position="26"/>
        <end position="150"/>
    </location>
</feature>
<dbReference type="RefSeq" id="WP_190464922.1">
    <property type="nucleotide sequence ID" value="NZ_JACJPW010000031.1"/>
</dbReference>
<proteinExistence type="predicted"/>
<dbReference type="EMBL" id="JACJPW010000031">
    <property type="protein sequence ID" value="MBD2182114.1"/>
    <property type="molecule type" value="Genomic_DNA"/>
</dbReference>
<name>A0A926VGA0_9CYAN</name>
<dbReference type="Proteomes" id="UP000641646">
    <property type="component" value="Unassembled WGS sequence"/>
</dbReference>
<protein>
    <submittedName>
        <fullName evidence="2">Uncharacterized protein</fullName>
    </submittedName>
</protein>
<accession>A0A926VGA0</accession>
<keyword evidence="1" id="KW-0732">Signal</keyword>
<reference evidence="2" key="1">
    <citation type="journal article" date="2015" name="ISME J.">
        <title>Draft Genome Sequence of Streptomyces incarnatus NRRL8089, which Produces the Nucleoside Antibiotic Sinefungin.</title>
        <authorList>
            <person name="Oshima K."/>
            <person name="Hattori M."/>
            <person name="Shimizu H."/>
            <person name="Fukuda K."/>
            <person name="Nemoto M."/>
            <person name="Inagaki K."/>
            <person name="Tamura T."/>
        </authorList>
    </citation>
    <scope>NUCLEOTIDE SEQUENCE</scope>
    <source>
        <strain evidence="2">FACHB-1375</strain>
    </source>
</reference>
<keyword evidence="3" id="KW-1185">Reference proteome</keyword>
<comment type="caution">
    <text evidence="2">The sequence shown here is derived from an EMBL/GenBank/DDBJ whole genome shotgun (WGS) entry which is preliminary data.</text>
</comment>
<dbReference type="AlphaFoldDB" id="A0A926VGA0"/>
<evidence type="ECO:0000313" key="3">
    <source>
        <dbReference type="Proteomes" id="UP000641646"/>
    </source>
</evidence>
<evidence type="ECO:0000313" key="2">
    <source>
        <dbReference type="EMBL" id="MBD2182114.1"/>
    </source>
</evidence>
<evidence type="ECO:0000256" key="1">
    <source>
        <dbReference type="SAM" id="SignalP"/>
    </source>
</evidence>
<gene>
    <name evidence="2" type="ORF">H6G03_13535</name>
</gene>
<reference evidence="2" key="2">
    <citation type="submission" date="2020-08" db="EMBL/GenBank/DDBJ databases">
        <authorList>
            <person name="Chen M."/>
            <person name="Teng W."/>
            <person name="Zhao L."/>
            <person name="Hu C."/>
            <person name="Zhou Y."/>
            <person name="Han B."/>
            <person name="Song L."/>
            <person name="Shu W."/>
        </authorList>
    </citation>
    <scope>NUCLEOTIDE SEQUENCE</scope>
    <source>
        <strain evidence="2">FACHB-1375</strain>
    </source>
</reference>
<organism evidence="2 3">
    <name type="scientific">Aerosakkonema funiforme FACHB-1375</name>
    <dbReference type="NCBI Taxonomy" id="2949571"/>
    <lineage>
        <taxon>Bacteria</taxon>
        <taxon>Bacillati</taxon>
        <taxon>Cyanobacteriota</taxon>
        <taxon>Cyanophyceae</taxon>
        <taxon>Oscillatoriophycideae</taxon>
        <taxon>Aerosakkonematales</taxon>
        <taxon>Aerosakkonemataceae</taxon>
        <taxon>Aerosakkonema</taxon>
    </lineage>
</organism>
<feature type="signal peptide" evidence="1">
    <location>
        <begin position="1"/>
        <end position="25"/>
    </location>
</feature>